<organism evidence="14 15">
    <name type="scientific">Ammonifex thiophilus</name>
    <dbReference type="NCBI Taxonomy" id="444093"/>
    <lineage>
        <taxon>Bacteria</taxon>
        <taxon>Bacillati</taxon>
        <taxon>Bacillota</taxon>
        <taxon>Clostridia</taxon>
        <taxon>Thermoanaerobacterales</taxon>
        <taxon>Thermoanaerobacteraceae</taxon>
        <taxon>Ammonifex</taxon>
    </lineage>
</organism>
<evidence type="ECO:0000259" key="12">
    <source>
        <dbReference type="PROSITE" id="PS51194"/>
    </source>
</evidence>
<dbReference type="Gene3D" id="3.40.50.300">
    <property type="entry name" value="P-loop containing nucleotide triphosphate hydrolases"/>
    <property type="match status" value="2"/>
</dbReference>
<dbReference type="Gene3D" id="1.10.3210.30">
    <property type="match status" value="1"/>
</dbReference>
<evidence type="ECO:0000259" key="11">
    <source>
        <dbReference type="PROSITE" id="PS51192"/>
    </source>
</evidence>
<dbReference type="InterPro" id="IPR001650">
    <property type="entry name" value="Helicase_C-like"/>
</dbReference>
<dbReference type="GO" id="GO:0005829">
    <property type="term" value="C:cytosol"/>
    <property type="evidence" value="ECO:0007669"/>
    <property type="project" value="TreeGrafter"/>
</dbReference>
<evidence type="ECO:0000256" key="2">
    <source>
        <dbReference type="ARBA" id="ARBA00009046"/>
    </source>
</evidence>
<dbReference type="GO" id="GO:0005524">
    <property type="term" value="F:ATP binding"/>
    <property type="evidence" value="ECO:0007669"/>
    <property type="project" value="UniProtKB-KW"/>
</dbReference>
<dbReference type="GO" id="GO:0004518">
    <property type="term" value="F:nuclease activity"/>
    <property type="evidence" value="ECO:0007669"/>
    <property type="project" value="UniProtKB-KW"/>
</dbReference>
<dbReference type="InterPro" id="IPR050079">
    <property type="entry name" value="DEAD_box_RNA_helicase"/>
</dbReference>
<keyword evidence="15" id="KW-1185">Reference proteome</keyword>
<evidence type="ECO:0000256" key="10">
    <source>
        <dbReference type="ARBA" id="ARBA00038437"/>
    </source>
</evidence>
<keyword evidence="9" id="KW-0051">Antiviral defense</keyword>
<evidence type="ECO:0000259" key="13">
    <source>
        <dbReference type="PROSITE" id="PS51643"/>
    </source>
</evidence>
<dbReference type="InterPro" id="IPR011545">
    <property type="entry name" value="DEAD/DEAH_box_helicase_dom"/>
</dbReference>
<dbReference type="EMBL" id="QSLN01000006">
    <property type="protein sequence ID" value="RDV83265.1"/>
    <property type="molecule type" value="Genomic_DNA"/>
</dbReference>
<name>A0A3D8P3E9_9THEO</name>
<gene>
    <name evidence="14" type="primary">cas3</name>
    <name evidence="14" type="ORF">DXX99_06020</name>
</gene>
<evidence type="ECO:0000256" key="6">
    <source>
        <dbReference type="ARBA" id="ARBA00022801"/>
    </source>
</evidence>
<dbReference type="GO" id="GO:0051607">
    <property type="term" value="P:defense response to virus"/>
    <property type="evidence" value="ECO:0007669"/>
    <property type="project" value="UniProtKB-KW"/>
</dbReference>
<feature type="domain" description="Helicase ATP-binding" evidence="11">
    <location>
        <begin position="16"/>
        <end position="197"/>
    </location>
</feature>
<dbReference type="InterPro" id="IPR014001">
    <property type="entry name" value="Helicase_ATP-bd"/>
</dbReference>
<comment type="caution">
    <text evidence="14">The sequence shown here is derived from an EMBL/GenBank/DDBJ whole genome shotgun (WGS) entry which is preliminary data.</text>
</comment>
<dbReference type="Pfam" id="PF18019">
    <property type="entry name" value="Cas3_HD"/>
    <property type="match status" value="1"/>
</dbReference>
<comment type="similarity">
    <text evidence="10">Belongs to the DEAD box helicase family.</text>
</comment>
<proteinExistence type="inferred from homology"/>
<dbReference type="InterPro" id="IPR054712">
    <property type="entry name" value="Cas3-like_dom"/>
</dbReference>
<keyword evidence="5" id="KW-0547">Nucleotide-binding</keyword>
<dbReference type="SMART" id="SM00487">
    <property type="entry name" value="DEXDc"/>
    <property type="match status" value="1"/>
</dbReference>
<dbReference type="GO" id="GO:0016787">
    <property type="term" value="F:hydrolase activity"/>
    <property type="evidence" value="ECO:0007669"/>
    <property type="project" value="UniProtKB-KW"/>
</dbReference>
<dbReference type="InterPro" id="IPR038257">
    <property type="entry name" value="CRISPR-assoc_Cas3_HD_sf"/>
</dbReference>
<dbReference type="CDD" id="cd09641">
    <property type="entry name" value="Cas3''_I"/>
    <property type="match status" value="1"/>
</dbReference>
<dbReference type="AlphaFoldDB" id="A0A3D8P3E9"/>
<evidence type="ECO:0000313" key="15">
    <source>
        <dbReference type="Proteomes" id="UP000256329"/>
    </source>
</evidence>
<dbReference type="GO" id="GO:0003676">
    <property type="term" value="F:nucleic acid binding"/>
    <property type="evidence" value="ECO:0007669"/>
    <property type="project" value="InterPro"/>
</dbReference>
<keyword evidence="7" id="KW-0347">Helicase</keyword>
<dbReference type="Proteomes" id="UP000256329">
    <property type="component" value="Unassembled WGS sequence"/>
</dbReference>
<dbReference type="PROSITE" id="PS51194">
    <property type="entry name" value="HELICASE_CTER"/>
    <property type="match status" value="1"/>
</dbReference>
<dbReference type="InterPro" id="IPR006474">
    <property type="entry name" value="Helicase_Cas3_CRISPR-ass_core"/>
</dbReference>
<evidence type="ECO:0000256" key="9">
    <source>
        <dbReference type="ARBA" id="ARBA00023118"/>
    </source>
</evidence>
<dbReference type="InterPro" id="IPR006483">
    <property type="entry name" value="CRISPR-assoc_Cas3_HD"/>
</dbReference>
<comment type="similarity">
    <text evidence="1">In the N-terminal section; belongs to the CRISPR-associated nuclease Cas3-HD family.</text>
</comment>
<evidence type="ECO:0000256" key="8">
    <source>
        <dbReference type="ARBA" id="ARBA00022840"/>
    </source>
</evidence>
<dbReference type="PANTHER" id="PTHR47959">
    <property type="entry name" value="ATP-DEPENDENT RNA HELICASE RHLE-RELATED"/>
    <property type="match status" value="1"/>
</dbReference>
<dbReference type="Pfam" id="PF00270">
    <property type="entry name" value="DEAD"/>
    <property type="match status" value="1"/>
</dbReference>
<dbReference type="GO" id="GO:0003724">
    <property type="term" value="F:RNA helicase activity"/>
    <property type="evidence" value="ECO:0007669"/>
    <property type="project" value="TreeGrafter"/>
</dbReference>
<evidence type="ECO:0000256" key="3">
    <source>
        <dbReference type="ARBA" id="ARBA00022722"/>
    </source>
</evidence>
<keyword evidence="8" id="KW-0067">ATP-binding</keyword>
<protein>
    <submittedName>
        <fullName evidence="14">CRISPR-associated helicase Cas3</fullName>
    </submittedName>
</protein>
<dbReference type="NCBIfam" id="TIGR01587">
    <property type="entry name" value="cas3_core"/>
    <property type="match status" value="1"/>
</dbReference>
<feature type="domain" description="HD Cas3-type" evidence="13">
    <location>
        <begin position="562"/>
        <end position="784"/>
    </location>
</feature>
<reference evidence="14 15" key="1">
    <citation type="submission" date="2018-08" db="EMBL/GenBank/DDBJ databases">
        <title>Form III RuBisCO-mediated autotrophy in Thermodesulfobium bacteria.</title>
        <authorList>
            <person name="Toshchakov S.V."/>
            <person name="Kublanov I.V."/>
            <person name="Frolov E."/>
            <person name="Bonch-Osmolovskaya E.A."/>
            <person name="Tourova T.P."/>
            <person name="Chernych N.A."/>
            <person name="Lebedinsky A.V."/>
        </authorList>
    </citation>
    <scope>NUCLEOTIDE SEQUENCE [LARGE SCALE GENOMIC DNA]</scope>
    <source>
        <strain evidence="14 15">SR</strain>
    </source>
</reference>
<dbReference type="SUPFAM" id="SSF52540">
    <property type="entry name" value="P-loop containing nucleoside triphosphate hydrolases"/>
    <property type="match status" value="1"/>
</dbReference>
<dbReference type="Pfam" id="PF22590">
    <property type="entry name" value="Cas3-like_C_2"/>
    <property type="match status" value="1"/>
</dbReference>
<evidence type="ECO:0000256" key="4">
    <source>
        <dbReference type="ARBA" id="ARBA00022723"/>
    </source>
</evidence>
<dbReference type="PROSITE" id="PS51192">
    <property type="entry name" value="HELICASE_ATP_BIND_1"/>
    <property type="match status" value="1"/>
</dbReference>
<dbReference type="PANTHER" id="PTHR47959:SF16">
    <property type="entry name" value="CRISPR-ASSOCIATED NUCLEASE_HELICASE CAS3-RELATED"/>
    <property type="match status" value="1"/>
</dbReference>
<evidence type="ECO:0000256" key="5">
    <source>
        <dbReference type="ARBA" id="ARBA00022741"/>
    </source>
</evidence>
<sequence length="787" mass="89037">MRGEGVKLFPFQKRTREALLKGLSVILQAPTGAGKTLAALSPFMESRRRPELYSFPRQCIYSVPMRVLANQFVTEYRKIAEDLGLRKGVTIQTGDWPEDPTLEGDLIFTTIDQTLSSVLGIPYALSLGRANLNAGAVIGSYLVFDEFHLYPPEGALKTTLEVLRLLKGVTPFVLMTATFSSTMLATLGELLEAEIVTVPAKELQEIPSQQGKMRRFYALSEPLRAEKVLEHHDHRTLVICNTVERAQQIYTELCRLVGADRVILLHSRFTPEDRDKKEEQVRREFGKNKDAWSQKALILVATQVVEVGLDITCQNLHTEVAPAASILQRAGRCARFPGEQGEVFIYAAPPDKQGKPNYAPYVSRSEIELCESTWRAFHARSGMVFDFPAEQEVIDEVHTPVDKCLLEEMRREEGQIWALMERALAFSDPSVRRTLIRKVDSRTLLVHDNPEELPSPFNCSGFSLWHGVLRGKLEELEAWREAKGLDWALKYPVEIEEEKDTGTTKYRWLPVRSQKDLSTSLVFVVHPSLVAYDEELGFRFTPDGGNYQTQPVRKEREEREPFTYQLESYTEHVRAMLHLYRSELAERLKYAASRLEQKLGFPCGGIDRAVRLAIALHDLGKLDERWQAWVRAYQEAIGEPVGDKDFLAVHTHMETPEHREATKRVGFSRPSHAGEGTIAGAKIAHLVLEQEGLRRAVITAVARHHSAQAKSFGAYRLCPQAHKVLREALEEAGFDGSFAEHCLMRAPGTKLENQILRLPPDDPHGWWLAYFLIVRALRLADGKSQAE</sequence>
<evidence type="ECO:0000256" key="7">
    <source>
        <dbReference type="ARBA" id="ARBA00022806"/>
    </source>
</evidence>
<keyword evidence="6" id="KW-0378">Hydrolase</keyword>
<keyword evidence="3" id="KW-0540">Nuclease</keyword>
<feature type="domain" description="Helicase C-terminal" evidence="12">
    <location>
        <begin position="215"/>
        <end position="425"/>
    </location>
</feature>
<dbReference type="SMART" id="SM00490">
    <property type="entry name" value="HELICc"/>
    <property type="match status" value="1"/>
</dbReference>
<evidence type="ECO:0000313" key="14">
    <source>
        <dbReference type="EMBL" id="RDV83265.1"/>
    </source>
</evidence>
<dbReference type="OrthoDB" id="9810236at2"/>
<dbReference type="PROSITE" id="PS51643">
    <property type="entry name" value="HD_CAS3"/>
    <property type="match status" value="1"/>
</dbReference>
<comment type="similarity">
    <text evidence="2">In the central section; belongs to the CRISPR-associated helicase Cas3 family.</text>
</comment>
<keyword evidence="4" id="KW-0479">Metal-binding</keyword>
<evidence type="ECO:0000256" key="1">
    <source>
        <dbReference type="ARBA" id="ARBA00006847"/>
    </source>
</evidence>
<dbReference type="GO" id="GO:0046872">
    <property type="term" value="F:metal ion binding"/>
    <property type="evidence" value="ECO:0007669"/>
    <property type="project" value="UniProtKB-KW"/>
</dbReference>
<dbReference type="InterPro" id="IPR027417">
    <property type="entry name" value="P-loop_NTPase"/>
</dbReference>
<accession>A0A3D8P3E9</accession>